<name>A0ABX2TCW7_9PROT</name>
<dbReference type="Gene3D" id="3.60.20.40">
    <property type="match status" value="1"/>
</dbReference>
<sequence>MSAAVTSRNTVTGAVVTAAVPAAAEAGIAALADGGNAFDAAVAAAMVETVWLPMKCGLAGDVVALVQAAGGPVQALLSIGPGPAALDDPGAPRLTPTGPASVGAPGAPAGYAWLAERGMLPLDRLVAPAIGMARRGVTWLPIAVTLTKEAEPLLRRWNGAMPFLPDGRLPAAGEALHLPRAADLLDAFAVERGALFHGAIGDALLARLGPAGGLLSAADLRAPAAEPEEPLRVVLAPGVELWATPHPTHGAVLANALAGALAEGMAPLDALHAARARFDARATGGTSVVTAADTLGNRVVLVHSNSFPQYGAGVVVDEFDLVLNNRPGRGFALDAPAGHWNAPRAGRRPATTLHAWHLRTGAASFWGGTPGGENQAGWNLQSILALLDNGGDPLDAVLRPRWGFAKDGGLMVEEDHPQAAALGGKPVPHLGLRSVEQVIADRPDGLSAAADPRTGALALAFGDAAALR</sequence>
<dbReference type="RefSeq" id="WP_180282753.1">
    <property type="nucleotide sequence ID" value="NZ_JABFDB010000010.1"/>
</dbReference>
<organism evidence="1 2">
    <name type="scientific">Azospirillum oleiclasticum</name>
    <dbReference type="NCBI Taxonomy" id="2735135"/>
    <lineage>
        <taxon>Bacteria</taxon>
        <taxon>Pseudomonadati</taxon>
        <taxon>Pseudomonadota</taxon>
        <taxon>Alphaproteobacteria</taxon>
        <taxon>Rhodospirillales</taxon>
        <taxon>Azospirillaceae</taxon>
        <taxon>Azospirillum</taxon>
    </lineage>
</organism>
<dbReference type="Pfam" id="PF01019">
    <property type="entry name" value="G_glu_transpept"/>
    <property type="match status" value="2"/>
</dbReference>
<dbReference type="InterPro" id="IPR052896">
    <property type="entry name" value="GGT-like_enzyme"/>
</dbReference>
<comment type="caution">
    <text evidence="1">The sequence shown here is derived from an EMBL/GenBank/DDBJ whole genome shotgun (WGS) entry which is preliminary data.</text>
</comment>
<proteinExistence type="predicted"/>
<dbReference type="InterPro" id="IPR043137">
    <property type="entry name" value="GGT_ssub_C"/>
</dbReference>
<evidence type="ECO:0008006" key="3">
    <source>
        <dbReference type="Google" id="ProtNLM"/>
    </source>
</evidence>
<keyword evidence="2" id="KW-1185">Reference proteome</keyword>
<dbReference type="PANTHER" id="PTHR43881:SF1">
    <property type="entry name" value="GAMMA-GLUTAMYLTRANSPEPTIDASE (AFU_ORTHOLOGUE AFUA_4G13580)"/>
    <property type="match status" value="1"/>
</dbReference>
<dbReference type="PANTHER" id="PTHR43881">
    <property type="entry name" value="GAMMA-GLUTAMYLTRANSPEPTIDASE (AFU_ORTHOLOGUE AFUA_4G13580)"/>
    <property type="match status" value="1"/>
</dbReference>
<dbReference type="PRINTS" id="PR01210">
    <property type="entry name" value="GGTRANSPTASE"/>
</dbReference>
<dbReference type="EMBL" id="JABFDB010000010">
    <property type="protein sequence ID" value="NYZ20973.1"/>
    <property type="molecule type" value="Genomic_DNA"/>
</dbReference>
<accession>A0ABX2TCW7</accession>
<evidence type="ECO:0000313" key="2">
    <source>
        <dbReference type="Proteomes" id="UP000584642"/>
    </source>
</evidence>
<reference evidence="1 2" key="1">
    <citation type="submission" date="2020-05" db="EMBL/GenBank/DDBJ databases">
        <title>Azospirillum oleiclasticum sp. nov, a nitrogen-fixing and heavy crude oil-emulsifying bacterium isolated from the crude oil of Yumen Oilfield.</title>
        <authorList>
            <person name="Wu D."/>
            <person name="Cai M."/>
            <person name="Zhang X."/>
        </authorList>
    </citation>
    <scope>NUCLEOTIDE SEQUENCE [LARGE SCALE GENOMIC DNA]</scope>
    <source>
        <strain evidence="1 2">ROY-1-1-2</strain>
    </source>
</reference>
<dbReference type="SUPFAM" id="SSF56235">
    <property type="entry name" value="N-terminal nucleophile aminohydrolases (Ntn hydrolases)"/>
    <property type="match status" value="1"/>
</dbReference>
<gene>
    <name evidence="1" type="ORF">HND93_14760</name>
</gene>
<protein>
    <recommendedName>
        <fullName evidence="3">Gamma-glutamyltransferase</fullName>
    </recommendedName>
</protein>
<evidence type="ECO:0000313" key="1">
    <source>
        <dbReference type="EMBL" id="NYZ20973.1"/>
    </source>
</evidence>
<dbReference type="InterPro" id="IPR029055">
    <property type="entry name" value="Ntn_hydrolases_N"/>
</dbReference>
<dbReference type="Proteomes" id="UP000584642">
    <property type="component" value="Unassembled WGS sequence"/>
</dbReference>